<evidence type="ECO:0000259" key="8">
    <source>
        <dbReference type="Pfam" id="PF21269"/>
    </source>
</evidence>
<keyword evidence="10" id="KW-1185">Reference proteome</keyword>
<dbReference type="GO" id="GO:0016757">
    <property type="term" value="F:glycosyltransferase activity"/>
    <property type="evidence" value="ECO:0007669"/>
    <property type="project" value="UniProtKB-KW"/>
</dbReference>
<dbReference type="InterPro" id="IPR001296">
    <property type="entry name" value="Glyco_trans_1"/>
</dbReference>
<dbReference type="OrthoDB" id="937291at2759"/>
<evidence type="ECO:0000256" key="4">
    <source>
        <dbReference type="ARBA" id="ARBA00022676"/>
    </source>
</evidence>
<gene>
    <name evidence="9" type="ORF">TPAR_00585</name>
</gene>
<organism evidence="9 10">
    <name type="scientific">Tolypocladium paradoxum</name>
    <dbReference type="NCBI Taxonomy" id="94208"/>
    <lineage>
        <taxon>Eukaryota</taxon>
        <taxon>Fungi</taxon>
        <taxon>Dikarya</taxon>
        <taxon>Ascomycota</taxon>
        <taxon>Pezizomycotina</taxon>
        <taxon>Sordariomycetes</taxon>
        <taxon>Hypocreomycetidae</taxon>
        <taxon>Hypocreales</taxon>
        <taxon>Ophiocordycipitaceae</taxon>
        <taxon>Tolypocladium</taxon>
    </lineage>
</organism>
<comment type="caution">
    <text evidence="9">The sequence shown here is derived from an EMBL/GenBank/DDBJ whole genome shotgun (WGS) entry which is preliminary data.</text>
</comment>
<evidence type="ECO:0000259" key="7">
    <source>
        <dbReference type="Pfam" id="PF00534"/>
    </source>
</evidence>
<comment type="similarity">
    <text evidence="1">Belongs to the glycosyltransferase group 1 family. Glycosyltransferase 4 subfamily.</text>
</comment>
<dbReference type="SUPFAM" id="SSF53756">
    <property type="entry name" value="UDP-Glycosyltransferase/glycogen phosphorylase"/>
    <property type="match status" value="1"/>
</dbReference>
<dbReference type="GO" id="GO:0006006">
    <property type="term" value="P:glucose metabolic process"/>
    <property type="evidence" value="ECO:0007669"/>
    <property type="project" value="UniProtKB-KW"/>
</dbReference>
<dbReference type="Gene3D" id="3.40.50.2000">
    <property type="entry name" value="Glycogen Phosphorylase B"/>
    <property type="match status" value="2"/>
</dbReference>
<dbReference type="InterPro" id="IPR052078">
    <property type="entry name" value="Trehalose_Metab_GTase"/>
</dbReference>
<dbReference type="PANTHER" id="PTHR47779:SF1">
    <property type="entry name" value="SYNTHASE (CCG-9), PUTATIVE (AFU_ORTHOLOGUE AFUA_3G12100)-RELATED"/>
    <property type="match status" value="1"/>
</dbReference>
<evidence type="ECO:0000256" key="2">
    <source>
        <dbReference type="ARBA" id="ARBA00011738"/>
    </source>
</evidence>
<keyword evidence="3" id="KW-0313">Glucose metabolism</keyword>
<name>A0A2S4L9Z4_9HYPO</name>
<dbReference type="STRING" id="94208.A0A2S4L9Z4"/>
<comment type="subunit">
    <text evidence="2">Homodimer.</text>
</comment>
<dbReference type="EMBL" id="PKSG01000059">
    <property type="protein sequence ID" value="POR39211.1"/>
    <property type="molecule type" value="Genomic_DNA"/>
</dbReference>
<dbReference type="PANTHER" id="PTHR47779">
    <property type="entry name" value="SYNTHASE (CCG-9), PUTATIVE (AFU_ORTHOLOGUE AFUA_3G12100)-RELATED"/>
    <property type="match status" value="1"/>
</dbReference>
<dbReference type="InterPro" id="IPR049438">
    <property type="entry name" value="TreT_GT1"/>
</dbReference>
<dbReference type="Pfam" id="PF00534">
    <property type="entry name" value="Glycos_transf_1"/>
    <property type="match status" value="1"/>
</dbReference>
<reference evidence="9 10" key="1">
    <citation type="submission" date="2018-01" db="EMBL/GenBank/DDBJ databases">
        <title>Harnessing the power of phylogenomics to disentangle the directionality and signatures of interkingdom host jumping in the parasitic fungal genus Tolypocladium.</title>
        <authorList>
            <person name="Quandt C.A."/>
            <person name="Patterson W."/>
            <person name="Spatafora J.W."/>
        </authorList>
    </citation>
    <scope>NUCLEOTIDE SEQUENCE [LARGE SCALE GENOMIC DNA]</scope>
    <source>
        <strain evidence="9 10">NRBC 100945</strain>
    </source>
</reference>
<feature type="domain" description="Glycosyl transferase family 1" evidence="7">
    <location>
        <begin position="450"/>
        <end position="622"/>
    </location>
</feature>
<evidence type="ECO:0000313" key="10">
    <source>
        <dbReference type="Proteomes" id="UP000237481"/>
    </source>
</evidence>
<feature type="domain" description="Trehalose synthase N-terminal" evidence="8">
    <location>
        <begin position="230"/>
        <end position="391"/>
    </location>
</feature>
<proteinExistence type="inferred from homology"/>
<evidence type="ECO:0000313" key="9">
    <source>
        <dbReference type="EMBL" id="POR39211.1"/>
    </source>
</evidence>
<keyword evidence="4" id="KW-0328">Glycosyltransferase</keyword>
<dbReference type="AlphaFoldDB" id="A0A2S4L9Z4"/>
<keyword evidence="6" id="KW-0119">Carbohydrate metabolism</keyword>
<protein>
    <submittedName>
        <fullName evidence="9">Trehalose synthase-like protein</fullName>
    </submittedName>
</protein>
<accession>A0A2S4L9Z4</accession>
<sequence>MSCGRLRINMEFSSPRRASSQYMRRKSLIAEKEGPLHLALTKLYLGISATTKDHRTAVVALAIRSVVYLMDFHVTDVTLDHGSGRDAIADHVIEQVQSYERDNMAKFIGAGLPSTLTDVCSSLCSRLWLELDTVPIVMPAESQRKKDFWKAKRVDEQADSMARRCIMHFGPSMAPIIQVGWHGAVQVAAGGRARLNTLEDYERICSHVSWETMAFYADKMRAKKTKVAFFSATPQGGGVALMRHALVRISRLLGLHVAWYVPKPRQSVFRITKNIHNILQGVAHPDQQVPAEDKAAIINWITDNAKRYWFDEGGPLRPPEEGGADIVIIDDPQMIGLIPMIKQAAKPRPVLFRSHIQVRSDLIAKDGSPQAEVWDFIWSHVKEADVFISHPISAFVPFAIPREKVAYLPATSDWLDGLNKDINMWDTGYYIHSYNAQCHTQRMTQLEWPARKYIIQVARFDPAKGIPTVIDSYAEFRRRFEETGSTNPPQLVICGNGSVDDPDGSMIYDQSLTQIETQYPYLQKDISVMRLDPDDQLLNVLMSNAHVALQLSTREGFEIKVSEALHAGRPVIATTAGGIPLQVKHGVNGYLVEPGDYKAVADHLMDLFIHDELHERMSLAAKAGLSDEVGTIGNALAWYFLASKFAVEDGFKCNGRWVNDMAREEAGKAYSEQENRLSRQFTA</sequence>
<evidence type="ECO:0000256" key="6">
    <source>
        <dbReference type="ARBA" id="ARBA00023277"/>
    </source>
</evidence>
<evidence type="ECO:0000256" key="1">
    <source>
        <dbReference type="ARBA" id="ARBA00009481"/>
    </source>
</evidence>
<keyword evidence="5" id="KW-0808">Transferase</keyword>
<dbReference type="Pfam" id="PF21269">
    <property type="entry name" value="TreT_GT1"/>
    <property type="match status" value="1"/>
</dbReference>
<evidence type="ECO:0000256" key="5">
    <source>
        <dbReference type="ARBA" id="ARBA00022679"/>
    </source>
</evidence>
<evidence type="ECO:0000256" key="3">
    <source>
        <dbReference type="ARBA" id="ARBA00022526"/>
    </source>
</evidence>
<dbReference type="Proteomes" id="UP000237481">
    <property type="component" value="Unassembled WGS sequence"/>
</dbReference>